<dbReference type="AlphaFoldDB" id="W4FXD3"/>
<sequence>MPPKKKANTPFQDVTRMVATAENRMARESNSPALRDLHVSADQPHEAHERQCPKQSNQWTHLGRLLTIQKSNRLEPMEFSALHIYAQVGTVTDMLNVAIVDQGEFNDEEHESKCYDKLNPDEQVVVVREIVDNNPLETDAPPVLHGVWVRRAHTALDEEIDQLEALKKYYHNDEIPRPAIDSHD</sequence>
<name>W4FXD3_APHAT</name>
<dbReference type="VEuPathDB" id="FungiDB:H257_12636"/>
<organism evidence="1">
    <name type="scientific">Aphanomyces astaci</name>
    <name type="common">Crayfish plague agent</name>
    <dbReference type="NCBI Taxonomy" id="112090"/>
    <lineage>
        <taxon>Eukaryota</taxon>
        <taxon>Sar</taxon>
        <taxon>Stramenopiles</taxon>
        <taxon>Oomycota</taxon>
        <taxon>Saprolegniomycetes</taxon>
        <taxon>Saprolegniales</taxon>
        <taxon>Verrucalvaceae</taxon>
        <taxon>Aphanomyces</taxon>
    </lineage>
</organism>
<dbReference type="GeneID" id="20814632"/>
<reference evidence="1" key="1">
    <citation type="submission" date="2013-12" db="EMBL/GenBank/DDBJ databases">
        <title>The Genome Sequence of Aphanomyces astaci APO3.</title>
        <authorList>
            <consortium name="The Broad Institute Genomics Platform"/>
            <person name="Russ C."/>
            <person name="Tyler B."/>
            <person name="van West P."/>
            <person name="Dieguez-Uribeondo J."/>
            <person name="Young S.K."/>
            <person name="Zeng Q."/>
            <person name="Gargeya S."/>
            <person name="Fitzgerald M."/>
            <person name="Abouelleil A."/>
            <person name="Alvarado L."/>
            <person name="Chapman S.B."/>
            <person name="Gainer-Dewar J."/>
            <person name="Goldberg J."/>
            <person name="Griggs A."/>
            <person name="Gujja S."/>
            <person name="Hansen M."/>
            <person name="Howarth C."/>
            <person name="Imamovic A."/>
            <person name="Ireland A."/>
            <person name="Larimer J."/>
            <person name="McCowan C."/>
            <person name="Murphy C."/>
            <person name="Pearson M."/>
            <person name="Poon T.W."/>
            <person name="Priest M."/>
            <person name="Roberts A."/>
            <person name="Saif S."/>
            <person name="Shea T."/>
            <person name="Sykes S."/>
            <person name="Wortman J."/>
            <person name="Nusbaum C."/>
            <person name="Birren B."/>
        </authorList>
    </citation>
    <scope>NUCLEOTIDE SEQUENCE [LARGE SCALE GENOMIC DNA]</scope>
    <source>
        <strain evidence="1">APO3</strain>
    </source>
</reference>
<dbReference type="RefSeq" id="XP_009838228.1">
    <property type="nucleotide sequence ID" value="XM_009839926.1"/>
</dbReference>
<dbReference type="EMBL" id="KI913155">
    <property type="protein sequence ID" value="ETV72160.1"/>
    <property type="molecule type" value="Genomic_DNA"/>
</dbReference>
<accession>W4FXD3</accession>
<gene>
    <name evidence="1" type="ORF">H257_12636</name>
</gene>
<protein>
    <submittedName>
        <fullName evidence="1">Uncharacterized protein</fullName>
    </submittedName>
</protein>
<proteinExistence type="predicted"/>
<evidence type="ECO:0000313" key="1">
    <source>
        <dbReference type="EMBL" id="ETV72160.1"/>
    </source>
</evidence>